<protein>
    <submittedName>
        <fullName evidence="8">Cytochrome c biogenesis protein ResB</fullName>
    </submittedName>
</protein>
<evidence type="ECO:0000256" key="5">
    <source>
        <dbReference type="ARBA" id="ARBA00023136"/>
    </source>
</evidence>
<comment type="subcellular location">
    <subcellularLocation>
        <location evidence="1">Membrane</location>
        <topology evidence="1">Multi-pass membrane protein</topology>
    </subcellularLocation>
</comment>
<organism evidence="8 9">
    <name type="scientific">Paenibacillus solisilvae</name>
    <dbReference type="NCBI Taxonomy" id="2486751"/>
    <lineage>
        <taxon>Bacteria</taxon>
        <taxon>Bacillati</taxon>
        <taxon>Bacillota</taxon>
        <taxon>Bacilli</taxon>
        <taxon>Bacillales</taxon>
        <taxon>Paenibacillaceae</taxon>
        <taxon>Paenibacillus</taxon>
    </lineage>
</organism>
<proteinExistence type="predicted"/>
<feature type="transmembrane region" description="Helical" evidence="6">
    <location>
        <begin position="130"/>
        <end position="152"/>
    </location>
</feature>
<evidence type="ECO:0000256" key="6">
    <source>
        <dbReference type="SAM" id="Phobius"/>
    </source>
</evidence>
<evidence type="ECO:0000313" key="8">
    <source>
        <dbReference type="EMBL" id="MFC5650857.1"/>
    </source>
</evidence>
<evidence type="ECO:0000259" key="7">
    <source>
        <dbReference type="Pfam" id="PF05140"/>
    </source>
</evidence>
<reference evidence="9" key="1">
    <citation type="journal article" date="2019" name="Int. J. Syst. Evol. Microbiol.">
        <title>The Global Catalogue of Microorganisms (GCM) 10K type strain sequencing project: providing services to taxonomists for standard genome sequencing and annotation.</title>
        <authorList>
            <consortium name="The Broad Institute Genomics Platform"/>
            <consortium name="The Broad Institute Genome Sequencing Center for Infectious Disease"/>
            <person name="Wu L."/>
            <person name="Ma J."/>
        </authorList>
    </citation>
    <scope>NUCLEOTIDE SEQUENCE [LARGE SCALE GENOMIC DNA]</scope>
    <source>
        <strain evidence="9">CGMCC 1.3240</strain>
    </source>
</reference>
<keyword evidence="5 6" id="KW-0472">Membrane</keyword>
<name>A0ABW0VYV8_9BACL</name>
<keyword evidence="2 6" id="KW-0812">Transmembrane</keyword>
<accession>A0ABW0VYV8</accession>
<dbReference type="RefSeq" id="WP_379189438.1">
    <property type="nucleotide sequence ID" value="NZ_JBHSOW010000063.1"/>
</dbReference>
<dbReference type="Pfam" id="PF05140">
    <property type="entry name" value="ResB"/>
    <property type="match status" value="2"/>
</dbReference>
<gene>
    <name evidence="8" type="ORF">ACFPYJ_17410</name>
</gene>
<comment type="caution">
    <text evidence="8">The sequence shown here is derived from an EMBL/GenBank/DDBJ whole genome shotgun (WGS) entry which is preliminary data.</text>
</comment>
<evidence type="ECO:0000256" key="2">
    <source>
        <dbReference type="ARBA" id="ARBA00022692"/>
    </source>
</evidence>
<feature type="domain" description="ResB-like" evidence="7">
    <location>
        <begin position="72"/>
        <end position="427"/>
    </location>
</feature>
<feature type="transmembrane region" description="Helical" evidence="6">
    <location>
        <begin position="223"/>
        <end position="241"/>
    </location>
</feature>
<feature type="transmembrane region" description="Helical" evidence="6">
    <location>
        <begin position="485"/>
        <end position="503"/>
    </location>
</feature>
<keyword evidence="4 6" id="KW-1133">Transmembrane helix</keyword>
<feature type="domain" description="ResB-like" evidence="7">
    <location>
        <begin position="437"/>
        <end position="534"/>
    </location>
</feature>
<keyword evidence="9" id="KW-1185">Reference proteome</keyword>
<dbReference type="InterPro" id="IPR023494">
    <property type="entry name" value="Cyt_c_bgen_Ccs1/CcsB/ResB"/>
</dbReference>
<dbReference type="EMBL" id="JBHSOW010000063">
    <property type="protein sequence ID" value="MFC5650857.1"/>
    <property type="molecule type" value="Genomic_DNA"/>
</dbReference>
<dbReference type="InterPro" id="IPR007816">
    <property type="entry name" value="ResB-like_domain"/>
</dbReference>
<evidence type="ECO:0000313" key="9">
    <source>
        <dbReference type="Proteomes" id="UP001596047"/>
    </source>
</evidence>
<evidence type="ECO:0000256" key="3">
    <source>
        <dbReference type="ARBA" id="ARBA00022748"/>
    </source>
</evidence>
<dbReference type="PANTHER" id="PTHR31566:SF0">
    <property type="entry name" value="CYTOCHROME C BIOGENESIS PROTEIN CCS1, CHLOROPLASTIC"/>
    <property type="match status" value="1"/>
</dbReference>
<dbReference type="Proteomes" id="UP001596047">
    <property type="component" value="Unassembled WGS sequence"/>
</dbReference>
<evidence type="ECO:0000256" key="1">
    <source>
        <dbReference type="ARBA" id="ARBA00004141"/>
    </source>
</evidence>
<keyword evidence="3" id="KW-0201">Cytochrome c-type biogenesis</keyword>
<dbReference type="PANTHER" id="PTHR31566">
    <property type="entry name" value="CYTOCHROME C BIOGENESIS PROTEIN CCS1, CHLOROPLASTIC"/>
    <property type="match status" value="1"/>
</dbReference>
<feature type="transmembrane region" description="Helical" evidence="6">
    <location>
        <begin position="74"/>
        <end position="93"/>
    </location>
</feature>
<evidence type="ECO:0000256" key="4">
    <source>
        <dbReference type="ARBA" id="ARBA00022989"/>
    </source>
</evidence>
<sequence length="557" mass="63426">MLEFENTKCECGHQNPVGTVLCESCGNPLDIGDDENADRDAPLEMRYDGIARRSQKSNPSVIDRVWNFFSSVKVAVRLIIITLLASMIGTIFTQENAFVSFDPSTYYEERYGWIGKWYYKLGLSNTYESWWFIGLLVMIGTSLVICSLDRVLPLYRALNKQQIRKHFQFLTRQKTVFAEDIESNEEEWTGKLAEQLKKRHFRVKQDGAALLAEKNRFSRWGPYINHIGLIIFLMAVLLRTLPGWSMDNYVTVPEGETVQIPDTSYYIKNEKFTINYYTDAELPKELQGTARAKLYETKAVLYACTADCDNPAVEPKLEEVKRHNIIVNDPLSYKGLKAYQFGFDDTPKLKAVKPTLFDKKTGKAYGTFDLEMRNPKLEYKLGPYSLVLKQTYMDFALNAEGQPSTKSNEPNAPAFVFLIKGPDLPAEGMPYMYFPKQIDKQRFSQDVINGEIGKKFDLKVKSMSDVTFAGVVTSLNIRADRAMPYIWVGAGISMFGLLIGSYWQHRRVWLRVDQGRVTLGAHTNKNNYGMRAEVAAVLRGVGIVVDPKSLDNGRNKS</sequence>